<comment type="pathway">
    <text evidence="1">Bacterial outer membrane biogenesis; LPS O-antigen biosynthesis.</text>
</comment>
<protein>
    <submittedName>
        <fullName evidence="4">NAD-dependent epimerase/dehydratase family protein</fullName>
    </submittedName>
</protein>
<accession>A0ABP9MYI7</accession>
<dbReference type="RefSeq" id="WP_077926631.1">
    <property type="nucleotide sequence ID" value="NZ_BAABKE010000010.1"/>
</dbReference>
<evidence type="ECO:0000256" key="1">
    <source>
        <dbReference type="ARBA" id="ARBA00005125"/>
    </source>
</evidence>
<dbReference type="PANTHER" id="PTHR43000">
    <property type="entry name" value="DTDP-D-GLUCOSE 4,6-DEHYDRATASE-RELATED"/>
    <property type="match status" value="1"/>
</dbReference>
<dbReference type="Proteomes" id="UP001500631">
    <property type="component" value="Unassembled WGS sequence"/>
</dbReference>
<evidence type="ECO:0000313" key="4">
    <source>
        <dbReference type="EMBL" id="GAA5104041.1"/>
    </source>
</evidence>
<keyword evidence="5" id="KW-1185">Reference proteome</keyword>
<evidence type="ECO:0000313" key="5">
    <source>
        <dbReference type="Proteomes" id="UP001500631"/>
    </source>
</evidence>
<gene>
    <name evidence="4" type="ORF">GCM10023338_23220</name>
</gene>
<dbReference type="SUPFAM" id="SSF51735">
    <property type="entry name" value="NAD(P)-binding Rossmann-fold domains"/>
    <property type="match status" value="1"/>
</dbReference>
<evidence type="ECO:0000256" key="2">
    <source>
        <dbReference type="ARBA" id="ARBA00007637"/>
    </source>
</evidence>
<dbReference type="InterPro" id="IPR036291">
    <property type="entry name" value="NAD(P)-bd_dom_sf"/>
</dbReference>
<reference evidence="5" key="1">
    <citation type="journal article" date="2019" name="Int. J. Syst. Evol. Microbiol.">
        <title>The Global Catalogue of Microorganisms (GCM) 10K type strain sequencing project: providing services to taxonomists for standard genome sequencing and annotation.</title>
        <authorList>
            <consortium name="The Broad Institute Genomics Platform"/>
            <consortium name="The Broad Institute Genome Sequencing Center for Infectious Disease"/>
            <person name="Wu L."/>
            <person name="Ma J."/>
        </authorList>
    </citation>
    <scope>NUCLEOTIDE SEQUENCE [LARGE SCALE GENOMIC DNA]</scope>
    <source>
        <strain evidence="5">JCM 18424</strain>
    </source>
</reference>
<proteinExistence type="inferred from homology"/>
<name>A0ABP9MYI7_9GAMM</name>
<comment type="similarity">
    <text evidence="2">Belongs to the NAD(P)-dependent epimerase/dehydratase family.</text>
</comment>
<sequence length="298" mass="33565">MTETILITGASGFLGKRIVRFLQRTSDVYLLTTSRQQESYPNHLVRDLSEVTPELTEKVDTVIHFAGLSAHKNACDEEFYKVNVNNTIQVAKAALASGVKRFIFISTTDVYDIDNHSTISEDSPLKPRSTYAKSKLAAEDALKGLCDGNTMNLIILRLPLIYHIDAVNEFGRYVHIVKENKPLPLDRINNQRTLLALCNFESALNAILRQPEICNETMIIADHFSMSTTQMIKGIAVAAVTTIKLFYAPKFLAKTTMKLTGKTMFFEALWGNYQVSSQYAQKRLKWQPSDDYVVNLSN</sequence>
<dbReference type="Gene3D" id="3.40.50.720">
    <property type="entry name" value="NAD(P)-binding Rossmann-like Domain"/>
    <property type="match status" value="1"/>
</dbReference>
<evidence type="ECO:0000259" key="3">
    <source>
        <dbReference type="Pfam" id="PF01370"/>
    </source>
</evidence>
<dbReference type="EMBL" id="BAABKE010000010">
    <property type="protein sequence ID" value="GAA5104041.1"/>
    <property type="molecule type" value="Genomic_DNA"/>
</dbReference>
<feature type="domain" description="NAD-dependent epimerase/dehydratase" evidence="3">
    <location>
        <begin position="5"/>
        <end position="162"/>
    </location>
</feature>
<dbReference type="Pfam" id="PF01370">
    <property type="entry name" value="Epimerase"/>
    <property type="match status" value="1"/>
</dbReference>
<comment type="caution">
    <text evidence="4">The sequence shown here is derived from an EMBL/GenBank/DDBJ whole genome shotgun (WGS) entry which is preliminary data.</text>
</comment>
<organism evidence="4 5">
    <name type="scientific">Wohlfahrtiimonas larvae</name>
    <dbReference type="NCBI Taxonomy" id="1157986"/>
    <lineage>
        <taxon>Bacteria</taxon>
        <taxon>Pseudomonadati</taxon>
        <taxon>Pseudomonadota</taxon>
        <taxon>Gammaproteobacteria</taxon>
        <taxon>Cardiobacteriales</taxon>
        <taxon>Ignatzschineriaceae</taxon>
        <taxon>Wohlfahrtiimonas</taxon>
    </lineage>
</organism>
<dbReference type="InterPro" id="IPR001509">
    <property type="entry name" value="Epimerase_deHydtase"/>
</dbReference>